<feature type="compositionally biased region" description="Polar residues" evidence="1">
    <location>
        <begin position="51"/>
        <end position="61"/>
    </location>
</feature>
<evidence type="ECO:0000313" key="3">
    <source>
        <dbReference type="Proteomes" id="UP000030762"/>
    </source>
</evidence>
<reference evidence="2 3" key="1">
    <citation type="submission" date="2012-04" db="EMBL/GenBank/DDBJ databases">
        <title>The Genome Sequence of Saprolegnia declina VS20.</title>
        <authorList>
            <consortium name="The Broad Institute Genome Sequencing Platform"/>
            <person name="Russ C."/>
            <person name="Nusbaum C."/>
            <person name="Tyler B."/>
            <person name="van West P."/>
            <person name="Dieguez-Uribeondo J."/>
            <person name="de Bruijn I."/>
            <person name="Tripathy S."/>
            <person name="Jiang R."/>
            <person name="Young S.K."/>
            <person name="Zeng Q."/>
            <person name="Gargeya S."/>
            <person name="Fitzgerald M."/>
            <person name="Haas B."/>
            <person name="Abouelleil A."/>
            <person name="Alvarado L."/>
            <person name="Arachchi H.M."/>
            <person name="Berlin A."/>
            <person name="Chapman S.B."/>
            <person name="Goldberg J."/>
            <person name="Griggs A."/>
            <person name="Gujja S."/>
            <person name="Hansen M."/>
            <person name="Howarth C."/>
            <person name="Imamovic A."/>
            <person name="Larimer J."/>
            <person name="McCowen C."/>
            <person name="Montmayeur A."/>
            <person name="Murphy C."/>
            <person name="Neiman D."/>
            <person name="Pearson M."/>
            <person name="Priest M."/>
            <person name="Roberts A."/>
            <person name="Saif S."/>
            <person name="Shea T."/>
            <person name="Sisk P."/>
            <person name="Sykes S."/>
            <person name="Wortman J."/>
            <person name="Nusbaum C."/>
            <person name="Birren B."/>
        </authorList>
    </citation>
    <scope>NUCLEOTIDE SEQUENCE [LARGE SCALE GENOMIC DNA]</scope>
    <source>
        <strain evidence="2 3">VS20</strain>
    </source>
</reference>
<dbReference type="InParanoid" id="T0S7U2"/>
<evidence type="ECO:0000256" key="1">
    <source>
        <dbReference type="SAM" id="MobiDB-lite"/>
    </source>
</evidence>
<feature type="region of interest" description="Disordered" evidence="1">
    <location>
        <begin position="37"/>
        <end position="61"/>
    </location>
</feature>
<name>T0S7U2_SAPDV</name>
<dbReference type="GeneID" id="19944527"/>
<dbReference type="Proteomes" id="UP000030762">
    <property type="component" value="Unassembled WGS sequence"/>
</dbReference>
<dbReference type="EMBL" id="JH767140">
    <property type="protein sequence ID" value="EQC38842.1"/>
    <property type="molecule type" value="Genomic_DNA"/>
</dbReference>
<feature type="compositionally biased region" description="Low complexity" evidence="1">
    <location>
        <begin position="37"/>
        <end position="50"/>
    </location>
</feature>
<protein>
    <submittedName>
        <fullName evidence="2">Uncharacterized protein</fullName>
    </submittedName>
</protein>
<gene>
    <name evidence="2" type="ORF">SDRG_03800</name>
</gene>
<proteinExistence type="predicted"/>
<sequence length="61" mass="6434">MAVNAAIIMRSTATAPETRASATKRYSLRPSTQLLLLSPVRSSPPALPSLTATPEKTPSRA</sequence>
<organism evidence="2 3">
    <name type="scientific">Saprolegnia diclina (strain VS20)</name>
    <dbReference type="NCBI Taxonomy" id="1156394"/>
    <lineage>
        <taxon>Eukaryota</taxon>
        <taxon>Sar</taxon>
        <taxon>Stramenopiles</taxon>
        <taxon>Oomycota</taxon>
        <taxon>Saprolegniomycetes</taxon>
        <taxon>Saprolegniales</taxon>
        <taxon>Saprolegniaceae</taxon>
        <taxon>Saprolegnia</taxon>
    </lineage>
</organism>
<dbReference type="RefSeq" id="XP_008607666.1">
    <property type="nucleotide sequence ID" value="XM_008609444.1"/>
</dbReference>
<keyword evidence="3" id="KW-1185">Reference proteome</keyword>
<evidence type="ECO:0000313" key="2">
    <source>
        <dbReference type="EMBL" id="EQC38842.1"/>
    </source>
</evidence>
<dbReference type="VEuPathDB" id="FungiDB:SDRG_03800"/>
<dbReference type="AlphaFoldDB" id="T0S7U2"/>
<accession>T0S7U2</accession>